<dbReference type="InterPro" id="IPR002328">
    <property type="entry name" value="ADH_Zn_CS"/>
</dbReference>
<proteinExistence type="inferred from homology"/>
<dbReference type="AlphaFoldDB" id="A0A0D2UDZ4"/>
<dbReference type="GO" id="GO:0008270">
    <property type="term" value="F:zinc ion binding"/>
    <property type="evidence" value="ECO:0007669"/>
    <property type="project" value="InterPro"/>
</dbReference>
<dbReference type="eggNOG" id="KOG1198">
    <property type="taxonomic scope" value="Eukaryota"/>
</dbReference>
<dbReference type="Gene3D" id="3.90.180.10">
    <property type="entry name" value="Medium-chain alcohol dehydrogenases, catalytic domain"/>
    <property type="match status" value="1"/>
</dbReference>
<evidence type="ECO:0000256" key="3">
    <source>
        <dbReference type="ARBA" id="ARBA00022723"/>
    </source>
</evidence>
<dbReference type="STRING" id="595528.A0A0D2UDZ4"/>
<dbReference type="InterPro" id="IPR013154">
    <property type="entry name" value="ADH-like_N"/>
</dbReference>
<keyword evidence="3 6" id="KW-0479">Metal-binding</keyword>
<dbReference type="OrthoDB" id="1879366at2759"/>
<dbReference type="GO" id="GO:0005737">
    <property type="term" value="C:cytoplasm"/>
    <property type="evidence" value="ECO:0007669"/>
    <property type="project" value="TreeGrafter"/>
</dbReference>
<organism evidence="8 9">
    <name type="scientific">Capsaspora owczarzaki (strain ATCC 30864)</name>
    <dbReference type="NCBI Taxonomy" id="595528"/>
    <lineage>
        <taxon>Eukaryota</taxon>
        <taxon>Filasterea</taxon>
        <taxon>Capsaspora</taxon>
    </lineage>
</organism>
<dbReference type="InterPro" id="IPR020843">
    <property type="entry name" value="ER"/>
</dbReference>
<dbReference type="RefSeq" id="XP_004347951.2">
    <property type="nucleotide sequence ID" value="XM_004347901.2"/>
</dbReference>
<dbReference type="GO" id="GO:0004022">
    <property type="term" value="F:alcohol dehydrogenase (NAD+) activity"/>
    <property type="evidence" value="ECO:0007669"/>
    <property type="project" value="TreeGrafter"/>
</dbReference>
<evidence type="ECO:0000256" key="5">
    <source>
        <dbReference type="ARBA" id="ARBA00023002"/>
    </source>
</evidence>
<comment type="cofactor">
    <cofactor evidence="1 6">
        <name>Zn(2+)</name>
        <dbReference type="ChEBI" id="CHEBI:29105"/>
    </cofactor>
</comment>
<protein>
    <recommendedName>
        <fullName evidence="7">Enoyl reductase (ER) domain-containing protein</fullName>
    </recommendedName>
</protein>
<dbReference type="InterPro" id="IPR036291">
    <property type="entry name" value="NAD(P)-bd_dom_sf"/>
</dbReference>
<evidence type="ECO:0000313" key="9">
    <source>
        <dbReference type="Proteomes" id="UP000008743"/>
    </source>
</evidence>
<reference evidence="9" key="1">
    <citation type="submission" date="2011-02" db="EMBL/GenBank/DDBJ databases">
        <title>The Genome Sequence of Capsaspora owczarzaki ATCC 30864.</title>
        <authorList>
            <person name="Russ C."/>
            <person name="Cuomo C."/>
            <person name="Burger G."/>
            <person name="Gray M.W."/>
            <person name="Holland P.W.H."/>
            <person name="King N."/>
            <person name="Lang F.B.F."/>
            <person name="Roger A.J."/>
            <person name="Ruiz-Trillo I."/>
            <person name="Young S.K."/>
            <person name="Zeng Q."/>
            <person name="Gargeya S."/>
            <person name="Alvarado L."/>
            <person name="Berlin A."/>
            <person name="Chapman S.B."/>
            <person name="Chen Z."/>
            <person name="Freedman E."/>
            <person name="Gellesch M."/>
            <person name="Goldberg J."/>
            <person name="Griggs A."/>
            <person name="Gujja S."/>
            <person name="Heilman E."/>
            <person name="Heiman D."/>
            <person name="Howarth C."/>
            <person name="Mehta T."/>
            <person name="Neiman D."/>
            <person name="Pearson M."/>
            <person name="Roberts A."/>
            <person name="Saif S."/>
            <person name="Shea T."/>
            <person name="Shenoy N."/>
            <person name="Sisk P."/>
            <person name="Stolte C."/>
            <person name="Sykes S."/>
            <person name="White J."/>
            <person name="Yandava C."/>
            <person name="Haas B."/>
            <person name="Nusbaum C."/>
            <person name="Birren B."/>
        </authorList>
    </citation>
    <scope>NUCLEOTIDE SEQUENCE</scope>
    <source>
        <strain evidence="9">ATCC 30864</strain>
    </source>
</reference>
<dbReference type="PROSITE" id="PS00059">
    <property type="entry name" value="ADH_ZINC"/>
    <property type="match status" value="1"/>
</dbReference>
<keyword evidence="5" id="KW-0560">Oxidoreductase</keyword>
<dbReference type="SUPFAM" id="SSF50129">
    <property type="entry name" value="GroES-like"/>
    <property type="match status" value="1"/>
</dbReference>
<evidence type="ECO:0000259" key="7">
    <source>
        <dbReference type="SMART" id="SM00829"/>
    </source>
</evidence>
<dbReference type="Pfam" id="PF08240">
    <property type="entry name" value="ADH_N"/>
    <property type="match status" value="1"/>
</dbReference>
<dbReference type="Proteomes" id="UP000008743">
    <property type="component" value="Unassembled WGS sequence"/>
</dbReference>
<dbReference type="Pfam" id="PF00107">
    <property type="entry name" value="ADH_zinc_N"/>
    <property type="match status" value="1"/>
</dbReference>
<dbReference type="InterPro" id="IPR011032">
    <property type="entry name" value="GroES-like_sf"/>
</dbReference>
<dbReference type="PANTHER" id="PTHR42940">
    <property type="entry name" value="ALCOHOL DEHYDROGENASE 1-RELATED"/>
    <property type="match status" value="1"/>
</dbReference>
<evidence type="ECO:0000256" key="4">
    <source>
        <dbReference type="ARBA" id="ARBA00022833"/>
    </source>
</evidence>
<dbReference type="PhylomeDB" id="A0A0D2UDZ4"/>
<dbReference type="FunCoup" id="A0A0D2UDZ4">
    <property type="interactions" value="220"/>
</dbReference>
<dbReference type="InParanoid" id="A0A0D2UDZ4"/>
<feature type="domain" description="Enoyl reductase (ER)" evidence="7">
    <location>
        <begin position="62"/>
        <end position="388"/>
    </location>
</feature>
<sequence length="396" mass="40934">MFRLALKGSSLSVASASSRRLAAIAAGLVSTVPAASHGTHASSCSAGPIPASMNAIVLTATGPEENLKMTNIPVAAPATNEVLVKIAACAVCYRDLLDRKGAFPFIMTPIVPGHEIAGTVAQVGTNVKDLSVGDRVVSLHWGSCGQCPACLANHTTSCEQARASFLGLTANGGYAPFITASARTFTKVPAQFTSIQASAIMCTFAVAWRAAVTRGRLKAGEKIVVTGATGGVGSAMVVLAKAMGCTVTAVTSSDAKVDYLKGLGADHVVVAKNSTFKIPDEFKPTLAFEAVGEPTFNSSLRSLHTGGRLILIGNVTVGAINLKLGYLIINSIEIIGSDSCTATELQDVMAFMVKHNIRPNISAVLPLGEAADAHRMLANRGATGRVVLKVDEQSSW</sequence>
<evidence type="ECO:0000256" key="2">
    <source>
        <dbReference type="ARBA" id="ARBA00008072"/>
    </source>
</evidence>
<comment type="similarity">
    <text evidence="2 6">Belongs to the zinc-containing alcohol dehydrogenase family.</text>
</comment>
<keyword evidence="4 6" id="KW-0862">Zinc</keyword>
<dbReference type="EMBL" id="KE346365">
    <property type="protein sequence ID" value="KJE93321.1"/>
    <property type="molecule type" value="Genomic_DNA"/>
</dbReference>
<dbReference type="SUPFAM" id="SSF51735">
    <property type="entry name" value="NAD(P)-binding Rossmann-fold domains"/>
    <property type="match status" value="1"/>
</dbReference>
<gene>
    <name evidence="8" type="ORF">CAOG_004126</name>
</gene>
<accession>A0A0D2UDZ4</accession>
<evidence type="ECO:0000313" key="8">
    <source>
        <dbReference type="EMBL" id="KJE93321.1"/>
    </source>
</evidence>
<name>A0A0D2UDZ4_CAPO3</name>
<evidence type="ECO:0000256" key="6">
    <source>
        <dbReference type="RuleBase" id="RU361277"/>
    </source>
</evidence>
<dbReference type="InterPro" id="IPR013149">
    <property type="entry name" value="ADH-like_C"/>
</dbReference>
<evidence type="ECO:0000256" key="1">
    <source>
        <dbReference type="ARBA" id="ARBA00001947"/>
    </source>
</evidence>
<dbReference type="PANTHER" id="PTHR42940:SF8">
    <property type="entry name" value="VACUOLAR PROTEIN SORTING-ASSOCIATED PROTEIN 11"/>
    <property type="match status" value="1"/>
</dbReference>
<dbReference type="SMART" id="SM00829">
    <property type="entry name" value="PKS_ER"/>
    <property type="match status" value="1"/>
</dbReference>
<keyword evidence="9" id="KW-1185">Reference proteome</keyword>